<dbReference type="PANTHER" id="PTHR36451:SF1">
    <property type="entry name" value="OMEGA-HYDROXY-BETA-DIHYDROMENAQUINONE-9 SULFOTRANSFERASE STF3"/>
    <property type="match status" value="1"/>
</dbReference>
<organism evidence="1 2">
    <name type="scientific">Nostoc flagelliforme FACHB-838</name>
    <dbReference type="NCBI Taxonomy" id="2692904"/>
    <lineage>
        <taxon>Bacteria</taxon>
        <taxon>Bacillati</taxon>
        <taxon>Cyanobacteriota</taxon>
        <taxon>Cyanophyceae</taxon>
        <taxon>Nostocales</taxon>
        <taxon>Nostocaceae</taxon>
        <taxon>Nostoc</taxon>
    </lineage>
</organism>
<dbReference type="PANTHER" id="PTHR36451">
    <property type="entry name" value="PAPS-DEPENDENT SULFOTRANSFERASE STF3"/>
    <property type="match status" value="1"/>
</dbReference>
<evidence type="ECO:0000313" key="2">
    <source>
        <dbReference type="Proteomes" id="UP000623440"/>
    </source>
</evidence>
<dbReference type="SUPFAM" id="SSF52540">
    <property type="entry name" value="P-loop containing nucleoside triphosphate hydrolases"/>
    <property type="match status" value="1"/>
</dbReference>
<dbReference type="Gene3D" id="3.40.50.300">
    <property type="entry name" value="P-loop containing nucleotide triphosphate hydrolases"/>
    <property type="match status" value="1"/>
</dbReference>
<dbReference type="InterPro" id="IPR027417">
    <property type="entry name" value="P-loop_NTPase"/>
</dbReference>
<gene>
    <name evidence="1" type="ORF">H6G97_42560</name>
</gene>
<accession>A0ABR8E523</accession>
<comment type="caution">
    <text evidence="1">The sequence shown here is derived from an EMBL/GenBank/DDBJ whole genome shotgun (WGS) entry which is preliminary data.</text>
</comment>
<proteinExistence type="predicted"/>
<keyword evidence="2" id="KW-1185">Reference proteome</keyword>
<reference evidence="1 2" key="1">
    <citation type="journal article" date="2020" name="ISME J.">
        <title>Comparative genomics reveals insights into cyanobacterial evolution and habitat adaptation.</title>
        <authorList>
            <person name="Chen M.Y."/>
            <person name="Teng W.K."/>
            <person name="Zhao L."/>
            <person name="Hu C.X."/>
            <person name="Zhou Y.K."/>
            <person name="Han B.P."/>
            <person name="Song L.R."/>
            <person name="Shu W.S."/>
        </authorList>
    </citation>
    <scope>NUCLEOTIDE SEQUENCE [LARGE SCALE GENOMIC DNA]</scope>
    <source>
        <strain evidence="1 2">FACHB-838</strain>
    </source>
</reference>
<sequence length="332" mass="38885">MAELKNDKPQAISINQIHDEPYLNLLEKIDFCPIFIMADHRSGTTLLYQTLVATECFNFIKSYHIVKYDELLSNYVNCTEKQARQEIEDIFKSLGMKDRVIDNVAVTPDLPEEYGFILKNAGCDSYLNPNNLFKFTELCRKIQFISEQDRPLLLKNPWCFPHFMYVKTAFPEAKFIFIHRHPIHVINSKLKAARSILSARNEYTALIAQQYKQIFDNPVQRFFYQLLYSSYFDLGLHRVTKEAVQSTTYFLDNINALPKTDYVSLTYEELCHAPEATIIKILGFLGLKARVTLPYDSLIQARQLKLLPEVERKYEQIRQKLQPYFAYHGYDT</sequence>
<dbReference type="EMBL" id="JACJSI010000315">
    <property type="protein sequence ID" value="MBD2535694.1"/>
    <property type="molecule type" value="Genomic_DNA"/>
</dbReference>
<dbReference type="InterPro" id="IPR052736">
    <property type="entry name" value="Stf3_sulfotransferase"/>
</dbReference>
<dbReference type="RefSeq" id="WP_190946498.1">
    <property type="nucleotide sequence ID" value="NZ_JACJSI010000315.1"/>
</dbReference>
<evidence type="ECO:0000313" key="1">
    <source>
        <dbReference type="EMBL" id="MBD2535694.1"/>
    </source>
</evidence>
<dbReference type="Pfam" id="PF13469">
    <property type="entry name" value="Sulfotransfer_3"/>
    <property type="match status" value="1"/>
</dbReference>
<protein>
    <submittedName>
        <fullName evidence="1">Sulfotransferase</fullName>
    </submittedName>
</protein>
<name>A0ABR8E523_9NOSO</name>
<dbReference type="Proteomes" id="UP000623440">
    <property type="component" value="Unassembled WGS sequence"/>
</dbReference>